<keyword evidence="4" id="KW-1185">Reference proteome</keyword>
<dbReference type="InterPro" id="IPR029058">
    <property type="entry name" value="AB_hydrolase_fold"/>
</dbReference>
<gene>
    <name evidence="3" type="ORF">ACFPN2_14440</name>
</gene>
<evidence type="ECO:0000256" key="1">
    <source>
        <dbReference type="SAM" id="SignalP"/>
    </source>
</evidence>
<feature type="chain" id="PRO_5046124064" evidence="1">
    <location>
        <begin position="21"/>
        <end position="237"/>
    </location>
</feature>
<feature type="signal peptide" evidence="1">
    <location>
        <begin position="1"/>
        <end position="20"/>
    </location>
</feature>
<name>A0ABV8SRQ0_9GAMM</name>
<evidence type="ECO:0000313" key="4">
    <source>
        <dbReference type="Proteomes" id="UP001595904"/>
    </source>
</evidence>
<feature type="domain" description="AB hydrolase-1" evidence="2">
    <location>
        <begin position="23"/>
        <end position="138"/>
    </location>
</feature>
<dbReference type="Gene3D" id="3.40.50.1820">
    <property type="entry name" value="alpha/beta hydrolase"/>
    <property type="match status" value="1"/>
</dbReference>
<organism evidence="3 4">
    <name type="scientific">Steroidobacter flavus</name>
    <dbReference type="NCBI Taxonomy" id="1842136"/>
    <lineage>
        <taxon>Bacteria</taxon>
        <taxon>Pseudomonadati</taxon>
        <taxon>Pseudomonadota</taxon>
        <taxon>Gammaproteobacteria</taxon>
        <taxon>Steroidobacterales</taxon>
        <taxon>Steroidobacteraceae</taxon>
        <taxon>Steroidobacter</taxon>
    </lineage>
</organism>
<dbReference type="PANTHER" id="PTHR37946">
    <property type="entry name" value="SLL1969 PROTEIN"/>
    <property type="match status" value="1"/>
</dbReference>
<accession>A0ABV8SRQ0</accession>
<dbReference type="Proteomes" id="UP001595904">
    <property type="component" value="Unassembled WGS sequence"/>
</dbReference>
<dbReference type="PANTHER" id="PTHR37946:SF1">
    <property type="entry name" value="SLL1969 PROTEIN"/>
    <property type="match status" value="1"/>
</dbReference>
<dbReference type="InterPro" id="IPR000073">
    <property type="entry name" value="AB_hydrolase_1"/>
</dbReference>
<sequence>MRKLAALLVALFAVLPRAEAASVVLLHGLARSSDSMAKMNRALGAAGYHVCNVSYPSREHPIEVLTRDFVLPAVRACLTNPTDEVHFVTHSLGGIVVRQLAKSAPELKFGRVVMLSPPNHGSEVVDKLGELALFKFINGPAGLELGTGQASVPQSLGAPPFQVGIITGDRTINLILSLLIPGPDDGKVSIESAKLTGMAGFCVVPASHPFIMKNRLAIEQTLAFLATGAFTCPAEPT</sequence>
<reference evidence="4" key="1">
    <citation type="journal article" date="2019" name="Int. J. Syst. Evol. Microbiol.">
        <title>The Global Catalogue of Microorganisms (GCM) 10K type strain sequencing project: providing services to taxonomists for standard genome sequencing and annotation.</title>
        <authorList>
            <consortium name="The Broad Institute Genomics Platform"/>
            <consortium name="The Broad Institute Genome Sequencing Center for Infectious Disease"/>
            <person name="Wu L."/>
            <person name="Ma J."/>
        </authorList>
    </citation>
    <scope>NUCLEOTIDE SEQUENCE [LARGE SCALE GENOMIC DNA]</scope>
    <source>
        <strain evidence="4">CGMCC 1.10759</strain>
    </source>
</reference>
<dbReference type="SUPFAM" id="SSF53474">
    <property type="entry name" value="alpha/beta-Hydrolases"/>
    <property type="match status" value="1"/>
</dbReference>
<dbReference type="Pfam" id="PF12697">
    <property type="entry name" value="Abhydrolase_6"/>
    <property type="match status" value="1"/>
</dbReference>
<dbReference type="RefSeq" id="WP_380597659.1">
    <property type="nucleotide sequence ID" value="NZ_JBHSDU010000003.1"/>
</dbReference>
<protein>
    <submittedName>
        <fullName evidence="3">Esterase/lipase family protein</fullName>
    </submittedName>
</protein>
<comment type="caution">
    <text evidence="3">The sequence shown here is derived from an EMBL/GenBank/DDBJ whole genome shotgun (WGS) entry which is preliminary data.</text>
</comment>
<keyword evidence="1" id="KW-0732">Signal</keyword>
<evidence type="ECO:0000313" key="3">
    <source>
        <dbReference type="EMBL" id="MFC4310288.1"/>
    </source>
</evidence>
<dbReference type="EMBL" id="JBHSDU010000003">
    <property type="protein sequence ID" value="MFC4310288.1"/>
    <property type="molecule type" value="Genomic_DNA"/>
</dbReference>
<evidence type="ECO:0000259" key="2">
    <source>
        <dbReference type="Pfam" id="PF12697"/>
    </source>
</evidence>
<proteinExistence type="predicted"/>